<proteinExistence type="predicted"/>
<reference evidence="1 2" key="1">
    <citation type="submission" date="2014-04" db="EMBL/GenBank/DDBJ databases">
        <title>Evolutionary Origins and Diversification of the Mycorrhizal Mutualists.</title>
        <authorList>
            <consortium name="DOE Joint Genome Institute"/>
            <consortium name="Mycorrhizal Genomics Consortium"/>
            <person name="Kohler A."/>
            <person name="Kuo A."/>
            <person name="Nagy L.G."/>
            <person name="Floudas D."/>
            <person name="Copeland A."/>
            <person name="Barry K.W."/>
            <person name="Cichocki N."/>
            <person name="Veneault-Fourrey C."/>
            <person name="LaButti K."/>
            <person name="Lindquist E.A."/>
            <person name="Lipzen A."/>
            <person name="Lundell T."/>
            <person name="Morin E."/>
            <person name="Murat C."/>
            <person name="Riley R."/>
            <person name="Ohm R."/>
            <person name="Sun H."/>
            <person name="Tunlid A."/>
            <person name="Henrissat B."/>
            <person name="Grigoriev I.V."/>
            <person name="Hibbett D.S."/>
            <person name="Martin F."/>
        </authorList>
    </citation>
    <scope>NUCLEOTIDE SEQUENCE [LARGE SCALE GENOMIC DNA]</scope>
    <source>
        <strain evidence="1 2">Koide BX008</strain>
    </source>
</reference>
<feature type="non-terminal residue" evidence="1">
    <location>
        <position position="1"/>
    </location>
</feature>
<dbReference type="Proteomes" id="UP000054549">
    <property type="component" value="Unassembled WGS sequence"/>
</dbReference>
<keyword evidence="2" id="KW-1185">Reference proteome</keyword>
<name>A0A0C2W2Z7_AMAMK</name>
<dbReference type="HOGENOM" id="CLU_111189_0_0_1"/>
<dbReference type="STRING" id="946122.A0A0C2W2Z7"/>
<dbReference type="EMBL" id="KN818512">
    <property type="protein sequence ID" value="KIL55462.1"/>
    <property type="molecule type" value="Genomic_DNA"/>
</dbReference>
<organism evidence="1 2">
    <name type="scientific">Amanita muscaria (strain Koide BX008)</name>
    <dbReference type="NCBI Taxonomy" id="946122"/>
    <lineage>
        <taxon>Eukaryota</taxon>
        <taxon>Fungi</taxon>
        <taxon>Dikarya</taxon>
        <taxon>Basidiomycota</taxon>
        <taxon>Agaricomycotina</taxon>
        <taxon>Agaricomycetes</taxon>
        <taxon>Agaricomycetidae</taxon>
        <taxon>Agaricales</taxon>
        <taxon>Pluteineae</taxon>
        <taxon>Amanitaceae</taxon>
        <taxon>Amanita</taxon>
    </lineage>
</organism>
<evidence type="ECO:0000313" key="2">
    <source>
        <dbReference type="Proteomes" id="UP000054549"/>
    </source>
</evidence>
<gene>
    <name evidence="1" type="ORF">M378DRAFT_173608</name>
</gene>
<evidence type="ECO:0000313" key="1">
    <source>
        <dbReference type="EMBL" id="KIL55462.1"/>
    </source>
</evidence>
<protein>
    <submittedName>
        <fullName evidence="1">Uncharacterized protein</fullName>
    </submittedName>
</protein>
<dbReference type="AlphaFoldDB" id="A0A0C2W2Z7"/>
<accession>A0A0C2W2Z7</accession>
<sequence>ALCDCIQPRTNEEDRVGHLLRLFVRGLATHGPALRALHYLEESLKLGTLVSDSTNDRRAIVQLFNEHQPSVIYIPSLAGWCAAIEEGSRSTARTVIANRSHSPTALLAVVASFQHCHGTSRRGWGQKRSTGWRTSVRSFPKQVRRRNAEEKARVEMSVAPNAFGTEMVYAAELALQAENDQRIIALLKIGLVLCQLS</sequence>
<dbReference type="InParanoid" id="A0A0C2W2Z7"/>